<protein>
    <submittedName>
        <fullName evidence="1">Uncharacterized protein DUF4249</fullName>
    </submittedName>
</protein>
<organism evidence="1 2">
    <name type="scientific">Mucilaginibacter frigoritolerans</name>
    <dbReference type="NCBI Taxonomy" id="652788"/>
    <lineage>
        <taxon>Bacteria</taxon>
        <taxon>Pseudomonadati</taxon>
        <taxon>Bacteroidota</taxon>
        <taxon>Sphingobacteriia</taxon>
        <taxon>Sphingobacteriales</taxon>
        <taxon>Sphingobacteriaceae</taxon>
        <taxon>Mucilaginibacter</taxon>
    </lineage>
</organism>
<evidence type="ECO:0000313" key="2">
    <source>
        <dbReference type="Proteomes" id="UP000317010"/>
    </source>
</evidence>
<dbReference type="InterPro" id="IPR025345">
    <property type="entry name" value="DUF4249"/>
</dbReference>
<comment type="caution">
    <text evidence="1">The sequence shown here is derived from an EMBL/GenBank/DDBJ whole genome shotgun (WGS) entry which is preliminary data.</text>
</comment>
<gene>
    <name evidence="1" type="ORF">JN11_04923</name>
</gene>
<reference evidence="1 2" key="1">
    <citation type="submission" date="2019-07" db="EMBL/GenBank/DDBJ databases">
        <title>Genomic Encyclopedia of Archaeal and Bacterial Type Strains, Phase II (KMG-II): from individual species to whole genera.</title>
        <authorList>
            <person name="Goeker M."/>
        </authorList>
    </citation>
    <scope>NUCLEOTIDE SEQUENCE [LARGE SCALE GENOMIC DNA]</scope>
    <source>
        <strain evidence="1 2">ATCC BAA-1854</strain>
    </source>
</reference>
<keyword evidence="2" id="KW-1185">Reference proteome</keyword>
<dbReference type="EMBL" id="VLLI01000024">
    <property type="protein sequence ID" value="TWI93913.1"/>
    <property type="molecule type" value="Genomic_DNA"/>
</dbReference>
<dbReference type="Pfam" id="PF14054">
    <property type="entry name" value="DUF4249"/>
    <property type="match status" value="1"/>
</dbReference>
<proteinExistence type="predicted"/>
<feature type="non-terminal residue" evidence="1">
    <location>
        <position position="1"/>
    </location>
</feature>
<sequence length="245" mass="27259">NGIQLYVNTHDPNNNTRYYLWDYKETWQFHAKYLSQFITNGTAIVARRPDQIIYYCFGNDASSTILLGSSAKLSQDVIYQSPLTSVVSTSEKIETKYSILVNQYALTPDAYAFYTNLKKNTEQLGSIFDAQPSEITGNIHNLNNAVEPVIGYVIACTVQSKRIFISVDQLPDTWSPVYPYECDVDTESFASGAVAQNLIPLGSNTIPITTYSAPGSHGIDGYLGVDVDCVDCTLRGTKTQPSFWR</sequence>
<evidence type="ECO:0000313" key="1">
    <source>
        <dbReference type="EMBL" id="TWI93913.1"/>
    </source>
</evidence>
<dbReference type="OrthoDB" id="1062680at2"/>
<name>A0A562TKL9_9SPHI</name>
<accession>A0A562TKL9</accession>
<dbReference type="RefSeq" id="WP_144916864.1">
    <property type="nucleotide sequence ID" value="NZ_VLLI01000024.1"/>
</dbReference>
<dbReference type="AlphaFoldDB" id="A0A562TKL9"/>
<dbReference type="Proteomes" id="UP000317010">
    <property type="component" value="Unassembled WGS sequence"/>
</dbReference>